<dbReference type="InterPro" id="IPR047057">
    <property type="entry name" value="MerR_fam"/>
</dbReference>
<accession>A0A2U8VWD7</accession>
<dbReference type="KEGG" id="meti:DK427_19265"/>
<dbReference type="PANTHER" id="PTHR30204:SF94">
    <property type="entry name" value="HEAVY METAL-DEPENDENT TRANSCRIPTIONAL REGULATOR HI_0293-RELATED"/>
    <property type="match status" value="1"/>
</dbReference>
<evidence type="ECO:0000256" key="1">
    <source>
        <dbReference type="ARBA" id="ARBA00004496"/>
    </source>
</evidence>
<dbReference type="RefSeq" id="WP_109952667.1">
    <property type="nucleotide sequence ID" value="NZ_CP029551.1"/>
</dbReference>
<feature type="compositionally biased region" description="Basic residues" evidence="6">
    <location>
        <begin position="142"/>
        <end position="152"/>
    </location>
</feature>
<dbReference type="InterPro" id="IPR009061">
    <property type="entry name" value="DNA-bd_dom_put_sf"/>
</dbReference>
<protein>
    <submittedName>
        <fullName evidence="8">Cu(I)-responsive transcriptional regulator</fullName>
    </submittedName>
</protein>
<gene>
    <name evidence="8" type="primary">cueR</name>
    <name evidence="8" type="ORF">DK427_19265</name>
</gene>
<dbReference type="GO" id="GO:0003700">
    <property type="term" value="F:DNA-binding transcription factor activity"/>
    <property type="evidence" value="ECO:0007669"/>
    <property type="project" value="InterPro"/>
</dbReference>
<evidence type="ECO:0000313" key="8">
    <source>
        <dbReference type="EMBL" id="AWN37601.1"/>
    </source>
</evidence>
<proteinExistence type="predicted"/>
<dbReference type="EMBL" id="CP029551">
    <property type="protein sequence ID" value="AWN37601.1"/>
    <property type="molecule type" value="Genomic_DNA"/>
</dbReference>
<keyword evidence="3" id="KW-0805">Transcription regulation</keyword>
<keyword evidence="9" id="KW-1185">Reference proteome</keyword>
<dbReference type="SMART" id="SM00422">
    <property type="entry name" value="HTH_MERR"/>
    <property type="match status" value="1"/>
</dbReference>
<comment type="subcellular location">
    <subcellularLocation>
        <location evidence="1">Cytoplasm</location>
    </subcellularLocation>
</comment>
<keyword evidence="2" id="KW-0963">Cytoplasm</keyword>
<evidence type="ECO:0000256" key="5">
    <source>
        <dbReference type="ARBA" id="ARBA00023163"/>
    </source>
</evidence>
<reference evidence="8 9" key="1">
    <citation type="submission" date="2018-05" db="EMBL/GenBank/DDBJ databases">
        <title>Complete Genome Sequence of Methylobacterium sp. 17Sr1-43.</title>
        <authorList>
            <person name="Srinivasan S."/>
        </authorList>
    </citation>
    <scope>NUCLEOTIDE SEQUENCE [LARGE SCALE GENOMIC DNA]</scope>
    <source>
        <strain evidence="8 9">17Sr1-43</strain>
    </source>
</reference>
<dbReference type="OrthoDB" id="9802944at2"/>
<feature type="domain" description="HTH merR-type" evidence="7">
    <location>
        <begin position="7"/>
        <end position="74"/>
    </location>
</feature>
<evidence type="ECO:0000256" key="4">
    <source>
        <dbReference type="ARBA" id="ARBA00023125"/>
    </source>
</evidence>
<dbReference type="Proteomes" id="UP000246058">
    <property type="component" value="Chromosome"/>
</dbReference>
<dbReference type="SUPFAM" id="SSF46955">
    <property type="entry name" value="Putative DNA-binding domain"/>
    <property type="match status" value="1"/>
</dbReference>
<dbReference type="GO" id="GO:0005737">
    <property type="term" value="C:cytoplasm"/>
    <property type="evidence" value="ECO:0007669"/>
    <property type="project" value="UniProtKB-SubCell"/>
</dbReference>
<evidence type="ECO:0000259" key="7">
    <source>
        <dbReference type="PROSITE" id="PS50937"/>
    </source>
</evidence>
<evidence type="ECO:0000256" key="6">
    <source>
        <dbReference type="SAM" id="MobiDB-lite"/>
    </source>
</evidence>
<keyword evidence="5" id="KW-0804">Transcription</keyword>
<dbReference type="InterPro" id="IPR000551">
    <property type="entry name" value="MerR-type_HTH_dom"/>
</dbReference>
<name>A0A2U8VWD7_9HYPH</name>
<evidence type="ECO:0000256" key="3">
    <source>
        <dbReference type="ARBA" id="ARBA00023015"/>
    </source>
</evidence>
<dbReference type="PROSITE" id="PS50937">
    <property type="entry name" value="HTH_MERR_2"/>
    <property type="match status" value="1"/>
</dbReference>
<dbReference type="PANTHER" id="PTHR30204">
    <property type="entry name" value="REDOX-CYCLING DRUG-SENSING TRANSCRIPTIONAL ACTIVATOR SOXR"/>
    <property type="match status" value="1"/>
</dbReference>
<dbReference type="Pfam" id="PF13411">
    <property type="entry name" value="MerR_1"/>
    <property type="match status" value="1"/>
</dbReference>
<feature type="region of interest" description="Disordered" evidence="6">
    <location>
        <begin position="128"/>
        <end position="152"/>
    </location>
</feature>
<dbReference type="PRINTS" id="PR00040">
    <property type="entry name" value="HTHMERR"/>
</dbReference>
<keyword evidence="4" id="KW-0238">DNA-binding</keyword>
<dbReference type="Gene3D" id="1.10.1660.10">
    <property type="match status" value="1"/>
</dbReference>
<dbReference type="PROSITE" id="PS00552">
    <property type="entry name" value="HTH_MERR_1"/>
    <property type="match status" value="1"/>
</dbReference>
<dbReference type="GO" id="GO:0045893">
    <property type="term" value="P:positive regulation of DNA-templated transcription"/>
    <property type="evidence" value="ECO:0007669"/>
    <property type="project" value="InterPro"/>
</dbReference>
<organism evidence="8 9">
    <name type="scientific">Methylobacterium radiodurans</name>
    <dbReference type="NCBI Taxonomy" id="2202828"/>
    <lineage>
        <taxon>Bacteria</taxon>
        <taxon>Pseudomonadati</taxon>
        <taxon>Pseudomonadota</taxon>
        <taxon>Alphaproteobacteria</taxon>
        <taxon>Hyphomicrobiales</taxon>
        <taxon>Methylobacteriaceae</taxon>
        <taxon>Methylobacterium</taxon>
    </lineage>
</organism>
<dbReference type="AlphaFoldDB" id="A0A2U8VWD7"/>
<dbReference type="CDD" id="cd01108">
    <property type="entry name" value="HTH_CueR"/>
    <property type="match status" value="1"/>
</dbReference>
<dbReference type="NCBIfam" id="TIGR02044">
    <property type="entry name" value="CueR"/>
    <property type="match status" value="1"/>
</dbReference>
<dbReference type="GO" id="GO:0005507">
    <property type="term" value="F:copper ion binding"/>
    <property type="evidence" value="ECO:0007669"/>
    <property type="project" value="InterPro"/>
</dbReference>
<evidence type="ECO:0000313" key="9">
    <source>
        <dbReference type="Proteomes" id="UP000246058"/>
    </source>
</evidence>
<sequence length="152" mass="16782">MSEARVTIGEAARLTGVSAKMIRWYEETGLLAPAARLESGYRTYGEADIHTLRFVRRARDLGFSVEAIADLLALWRDRGRPSAGVKVIALEQIALLRRRIAELEGMARSLERLAETCCGDDRPDCPILDDLAADEPPPAAPRRQRGLGVKRA</sequence>
<evidence type="ECO:0000256" key="2">
    <source>
        <dbReference type="ARBA" id="ARBA00022490"/>
    </source>
</evidence>
<dbReference type="GO" id="GO:0003677">
    <property type="term" value="F:DNA binding"/>
    <property type="evidence" value="ECO:0007669"/>
    <property type="project" value="UniProtKB-KW"/>
</dbReference>
<dbReference type="InterPro" id="IPR011789">
    <property type="entry name" value="CueR"/>
</dbReference>